<evidence type="ECO:0000256" key="4">
    <source>
        <dbReference type="PROSITE-ProRule" id="PRU00703"/>
    </source>
</evidence>
<keyword evidence="3" id="KW-0868">Chloride</keyword>
<proteinExistence type="predicted"/>
<dbReference type="Gene3D" id="3.10.580.10">
    <property type="entry name" value="CBS-domain"/>
    <property type="match status" value="2"/>
</dbReference>
<dbReference type="AlphaFoldDB" id="A0ABD6EFZ6"/>
<keyword evidence="1" id="KW-0813">Transport</keyword>
<feature type="compositionally biased region" description="Polar residues" evidence="5">
    <location>
        <begin position="459"/>
        <end position="480"/>
    </location>
</feature>
<evidence type="ECO:0000256" key="5">
    <source>
        <dbReference type="SAM" id="MobiDB-lite"/>
    </source>
</evidence>
<dbReference type="InterPro" id="IPR000644">
    <property type="entry name" value="CBS_dom"/>
</dbReference>
<dbReference type="SUPFAM" id="SSF54631">
    <property type="entry name" value="CBS-domain pair"/>
    <property type="match status" value="1"/>
</dbReference>
<feature type="domain" description="CBS" evidence="6">
    <location>
        <begin position="50"/>
        <end position="110"/>
    </location>
</feature>
<dbReference type="PANTHER" id="PTHR45720:SF10">
    <property type="entry name" value="CHLORIDE CHANNEL PROTEIN 2"/>
    <property type="match status" value="1"/>
</dbReference>
<feature type="compositionally biased region" description="Basic and acidic residues" evidence="5">
    <location>
        <begin position="174"/>
        <end position="191"/>
    </location>
</feature>
<feature type="region of interest" description="Disordered" evidence="5">
    <location>
        <begin position="456"/>
        <end position="488"/>
    </location>
</feature>
<dbReference type="InterPro" id="IPR050970">
    <property type="entry name" value="Cl_channel_volt-gated"/>
</dbReference>
<accession>A0ABD6EFZ6</accession>
<keyword evidence="4" id="KW-0129">CBS domain</keyword>
<evidence type="ECO:0000313" key="8">
    <source>
        <dbReference type="Proteomes" id="UP001608902"/>
    </source>
</evidence>
<keyword evidence="8" id="KW-1185">Reference proteome</keyword>
<comment type="caution">
    <text evidence="7">The sequence shown here is derived from an EMBL/GenBank/DDBJ whole genome shotgun (WGS) entry which is preliminary data.</text>
</comment>
<feature type="region of interest" description="Disordered" evidence="5">
    <location>
        <begin position="121"/>
        <end position="149"/>
    </location>
</feature>
<protein>
    <recommendedName>
        <fullName evidence="6">CBS domain-containing protein</fullName>
    </recommendedName>
</protein>
<evidence type="ECO:0000256" key="1">
    <source>
        <dbReference type="ARBA" id="ARBA00022448"/>
    </source>
</evidence>
<dbReference type="EMBL" id="JBGFUD010000921">
    <property type="protein sequence ID" value="MFH4975472.1"/>
    <property type="molecule type" value="Genomic_DNA"/>
</dbReference>
<dbReference type="InterPro" id="IPR046342">
    <property type="entry name" value="CBS_dom_sf"/>
</dbReference>
<dbReference type="GO" id="GO:0006811">
    <property type="term" value="P:monoatomic ion transport"/>
    <property type="evidence" value="ECO:0007669"/>
    <property type="project" value="UniProtKB-KW"/>
</dbReference>
<organism evidence="7 8">
    <name type="scientific">Gnathostoma spinigerum</name>
    <dbReference type="NCBI Taxonomy" id="75299"/>
    <lineage>
        <taxon>Eukaryota</taxon>
        <taxon>Metazoa</taxon>
        <taxon>Ecdysozoa</taxon>
        <taxon>Nematoda</taxon>
        <taxon>Chromadorea</taxon>
        <taxon>Rhabditida</taxon>
        <taxon>Spirurina</taxon>
        <taxon>Gnathostomatomorpha</taxon>
        <taxon>Gnathostomatoidea</taxon>
        <taxon>Gnathostomatidae</taxon>
        <taxon>Gnathostoma</taxon>
    </lineage>
</organism>
<evidence type="ECO:0000313" key="7">
    <source>
        <dbReference type="EMBL" id="MFH4975472.1"/>
    </source>
</evidence>
<gene>
    <name evidence="7" type="ORF">AB6A40_002181</name>
</gene>
<keyword evidence="2" id="KW-0406">Ion transport</keyword>
<dbReference type="PANTHER" id="PTHR45720">
    <property type="entry name" value="CHLORIDE CHANNEL PROTEIN 2"/>
    <property type="match status" value="1"/>
</dbReference>
<evidence type="ECO:0000256" key="3">
    <source>
        <dbReference type="ARBA" id="ARBA00023214"/>
    </source>
</evidence>
<dbReference type="Pfam" id="PF00571">
    <property type="entry name" value="CBS"/>
    <property type="match status" value="1"/>
</dbReference>
<dbReference type="Proteomes" id="UP001608902">
    <property type="component" value="Unassembled WGS sequence"/>
</dbReference>
<evidence type="ECO:0000259" key="6">
    <source>
        <dbReference type="PROSITE" id="PS51371"/>
    </source>
</evidence>
<dbReference type="PROSITE" id="PS51371">
    <property type="entry name" value="CBS"/>
    <property type="match status" value="1"/>
</dbReference>
<name>A0ABD6EFZ6_9BILA</name>
<feature type="region of interest" description="Disordered" evidence="5">
    <location>
        <begin position="170"/>
        <end position="191"/>
    </location>
</feature>
<sequence length="488" mass="54801">MVAVIAANVTCAIFQPSFFDSIIKIKHLPYLPDIPKSISIAHSVRVNQIMQREVNAISKETTYGELHELLMQKHNLKAFPVVESPSSMILLGSVSRENLVHLLEKQIGREARNMEIFRHKHAGGGYSNKESPSPHGVASPEKRVPKRRLRARSKTEIILTEFDRNRLRKIVTKSQEKRSKERHSPDGEERRKASFYQHFKLQSPHHKTAEVYQTIGNVLRNISHGLLKAEKSSKSDIEEIEFLKSWEKRQLAKKLNISQAIIDPAPFQLVEDTSLYKVHSLFSLLGIRKAYVTHLGALIGVVNTEEIRIAIEKIQSGAMDEKIRKMSMQPKTVVYQFTEDGTAKLAEVETVETDESEQSDDTDNEDYVTPRIDVVESTPHVALINTKLPMTRSYTANTDRLDVITESVTVPELTDQCSSSDTESSAPLRFVIDSCSGTLPGQINAPTVIEVRDPDDQIASPSTFVPKSPQGSGRLVTTTDSENESERL</sequence>
<evidence type="ECO:0000256" key="2">
    <source>
        <dbReference type="ARBA" id="ARBA00023065"/>
    </source>
</evidence>
<reference evidence="7 8" key="1">
    <citation type="submission" date="2024-08" db="EMBL/GenBank/DDBJ databases">
        <title>Gnathostoma spinigerum genome.</title>
        <authorList>
            <person name="Gonzalez-Bertolin B."/>
            <person name="Monzon S."/>
            <person name="Zaballos A."/>
            <person name="Jimenez P."/>
            <person name="Dekumyoy P."/>
            <person name="Varona S."/>
            <person name="Cuesta I."/>
            <person name="Sumanam S."/>
            <person name="Adisakwattana P."/>
            <person name="Gasser R.B."/>
            <person name="Hernandez-Gonzalez A."/>
            <person name="Young N.D."/>
            <person name="Perteguer M.J."/>
        </authorList>
    </citation>
    <scope>NUCLEOTIDE SEQUENCE [LARGE SCALE GENOMIC DNA]</scope>
    <source>
        <strain evidence="7">AL3</strain>
        <tissue evidence="7">Liver</tissue>
    </source>
</reference>